<evidence type="ECO:0000313" key="4">
    <source>
        <dbReference type="Proteomes" id="UP001597205"/>
    </source>
</evidence>
<comment type="caution">
    <text evidence="3">The sequence shown here is derived from an EMBL/GenBank/DDBJ whole genome shotgun (WGS) entry which is preliminary data.</text>
</comment>
<dbReference type="EMBL" id="JBHTKY010000005">
    <property type="protein sequence ID" value="MFD1165115.1"/>
    <property type="molecule type" value="Genomic_DNA"/>
</dbReference>
<keyword evidence="1" id="KW-1133">Transmembrane helix</keyword>
<name>A0ABW3RJ86_9SPHI</name>
<gene>
    <name evidence="3" type="ORF">ACFQ2C_05780</name>
</gene>
<feature type="transmembrane region" description="Helical" evidence="1">
    <location>
        <begin position="44"/>
        <end position="66"/>
    </location>
</feature>
<feature type="transmembrane region" description="Helical" evidence="1">
    <location>
        <begin position="175"/>
        <end position="195"/>
    </location>
</feature>
<feature type="transmembrane region" description="Helical" evidence="1">
    <location>
        <begin position="127"/>
        <end position="144"/>
    </location>
</feature>
<dbReference type="Pfam" id="PF09925">
    <property type="entry name" value="DUF2157"/>
    <property type="match status" value="1"/>
</dbReference>
<evidence type="ECO:0000313" key="3">
    <source>
        <dbReference type="EMBL" id="MFD1165115.1"/>
    </source>
</evidence>
<evidence type="ECO:0000259" key="2">
    <source>
        <dbReference type="Pfam" id="PF09925"/>
    </source>
</evidence>
<keyword evidence="1" id="KW-0812">Transmembrane</keyword>
<organism evidence="3 4">
    <name type="scientific">Sphingobacterium daejeonense</name>
    <dbReference type="NCBI Taxonomy" id="371142"/>
    <lineage>
        <taxon>Bacteria</taxon>
        <taxon>Pseudomonadati</taxon>
        <taxon>Bacteroidota</taxon>
        <taxon>Sphingobacteriia</taxon>
        <taxon>Sphingobacteriales</taxon>
        <taxon>Sphingobacteriaceae</taxon>
        <taxon>Sphingobacterium</taxon>
    </lineage>
</organism>
<keyword evidence="4" id="KW-1185">Reference proteome</keyword>
<dbReference type="InterPro" id="IPR018677">
    <property type="entry name" value="DUF2157"/>
</dbReference>
<feature type="transmembrane region" description="Helical" evidence="1">
    <location>
        <begin position="207"/>
        <end position="229"/>
    </location>
</feature>
<dbReference type="RefSeq" id="WP_380895066.1">
    <property type="nucleotide sequence ID" value="NZ_JBHTKY010000005.1"/>
</dbReference>
<feature type="transmembrane region" description="Helical" evidence="1">
    <location>
        <begin position="259"/>
        <end position="278"/>
    </location>
</feature>
<evidence type="ECO:0000256" key="1">
    <source>
        <dbReference type="SAM" id="Phobius"/>
    </source>
</evidence>
<feature type="transmembrane region" description="Helical" evidence="1">
    <location>
        <begin position="101"/>
        <end position="121"/>
    </location>
</feature>
<feature type="transmembrane region" description="Helical" evidence="1">
    <location>
        <begin position="72"/>
        <end position="92"/>
    </location>
</feature>
<protein>
    <submittedName>
        <fullName evidence="3">DUF2157 domain-containing protein</fullName>
    </submittedName>
</protein>
<proteinExistence type="predicted"/>
<dbReference type="Proteomes" id="UP001597205">
    <property type="component" value="Unassembled WGS sequence"/>
</dbReference>
<feature type="transmembrane region" description="Helical" evidence="1">
    <location>
        <begin position="290"/>
        <end position="309"/>
    </location>
</feature>
<sequence>MRDLERNDLELLSQHSDISKVELQKTLEEEIYPDQDSWATFIKITLITLGVGFMAAGIIFFFAYNWDDLGKFAKLGIVQGLVILVTILALVLKIDTIYRNIILTGSSILVGVMFAVFGQVYQTGANAYDFFLAWTVFITLWVLISNFPPLWLLYLFLSNLTIYLYWDQVAKHLDFIYLTAGLFVLNASVVVLCTWINDQKKGNIPVYFINIISIGAVIWGTYCNLYWILDGKASFAPVIIFATILFYGLGLWHGIRNRSIFYMGLLPFSIVIILSGAILKAMESYEESGIFLVGLFIVTSVSLIIWNLIKIQRRVKHGN</sequence>
<feature type="domain" description="DUF2157" evidence="2">
    <location>
        <begin position="41"/>
        <end position="151"/>
    </location>
</feature>
<keyword evidence="1" id="KW-0472">Membrane</keyword>
<feature type="transmembrane region" description="Helical" evidence="1">
    <location>
        <begin position="235"/>
        <end position="252"/>
    </location>
</feature>
<accession>A0ABW3RJ86</accession>
<reference evidence="4" key="1">
    <citation type="journal article" date="2019" name="Int. J. Syst. Evol. Microbiol.">
        <title>The Global Catalogue of Microorganisms (GCM) 10K type strain sequencing project: providing services to taxonomists for standard genome sequencing and annotation.</title>
        <authorList>
            <consortium name="The Broad Institute Genomics Platform"/>
            <consortium name="The Broad Institute Genome Sequencing Center for Infectious Disease"/>
            <person name="Wu L."/>
            <person name="Ma J."/>
        </authorList>
    </citation>
    <scope>NUCLEOTIDE SEQUENCE [LARGE SCALE GENOMIC DNA]</scope>
    <source>
        <strain evidence="4">CCUG 52468</strain>
    </source>
</reference>